<dbReference type="InterPro" id="IPR036465">
    <property type="entry name" value="vWFA_dom_sf"/>
</dbReference>
<reference evidence="1" key="1">
    <citation type="journal article" date="2014" name="ISME J.">
        <title>Ecophysiology of Thioploca ingrica as revealed by the complete genome sequence supplemented with proteomic evidence.</title>
        <authorList>
            <person name="Kojima H."/>
            <person name="Ogura Y."/>
            <person name="Yamamoto N."/>
            <person name="Togashi T."/>
            <person name="Mori H."/>
            <person name="Watanabe T."/>
            <person name="Nemoto F."/>
            <person name="Kurokawa K."/>
            <person name="Hayashi T."/>
            <person name="Fukui M."/>
        </authorList>
    </citation>
    <scope>NUCLEOTIDE SEQUENCE [LARGE SCALE GENOMIC DNA]</scope>
</reference>
<dbReference type="SUPFAM" id="SSF53300">
    <property type="entry name" value="vWA-like"/>
    <property type="match status" value="1"/>
</dbReference>
<sequence>MMDKAQDIQVDLVIIIDTSPSMRDEAVALSEATQVAIESVKTNCPSDLRVSWFGIEGTWGNSNFNKTLRNYLTKECKVPESKLRSRKRGTISGSGAQEDGARVIEDISEYFDWRTGAIRAIFYLGDEALEGGGEEVDQEDITATNLAIQKAKDKQVMVHTYFGTSASKQKQQLQNEYARVAQSTRGQAFTKQDVISNGFAEVLKQVICICTTTTPCKPVEPVHLENPKEMEICVCGPNEANRLFIYTGTAVFEFGGTWQESMGNTFVKGYLYFKVGRQFTRGQVLQVLATGALASISNGGPANNAGWAVDSVEAYWDEKSGQIELKAELGVRDTDGWIHRFGYQINVLTKV</sequence>
<proteinExistence type="predicted"/>
<name>A0A090AGR0_9GAMM</name>
<dbReference type="Proteomes" id="UP000031623">
    <property type="component" value="Chromosome"/>
</dbReference>
<dbReference type="OrthoDB" id="7061235at2"/>
<dbReference type="AlphaFoldDB" id="A0A090AGR0"/>
<dbReference type="KEGG" id="tig:THII_0115"/>
<organism evidence="1 2">
    <name type="scientific">Thioploca ingrica</name>
    <dbReference type="NCBI Taxonomy" id="40754"/>
    <lineage>
        <taxon>Bacteria</taxon>
        <taxon>Pseudomonadati</taxon>
        <taxon>Pseudomonadota</taxon>
        <taxon>Gammaproteobacteria</taxon>
        <taxon>Thiotrichales</taxon>
        <taxon>Thiotrichaceae</taxon>
        <taxon>Thioploca</taxon>
    </lineage>
</organism>
<dbReference type="EMBL" id="AP014633">
    <property type="protein sequence ID" value="BAP54412.1"/>
    <property type="molecule type" value="Genomic_DNA"/>
</dbReference>
<gene>
    <name evidence="1" type="ORF">THII_0115</name>
</gene>
<dbReference type="HOGENOM" id="CLU_789709_0_0_6"/>
<dbReference type="Gene3D" id="3.40.50.410">
    <property type="entry name" value="von Willebrand factor, type A domain"/>
    <property type="match status" value="1"/>
</dbReference>
<dbReference type="STRING" id="40754.THII_0115"/>
<accession>A0A090AGR0</accession>
<evidence type="ECO:0008006" key="3">
    <source>
        <dbReference type="Google" id="ProtNLM"/>
    </source>
</evidence>
<keyword evidence="2" id="KW-1185">Reference proteome</keyword>
<evidence type="ECO:0000313" key="2">
    <source>
        <dbReference type="Proteomes" id="UP000031623"/>
    </source>
</evidence>
<evidence type="ECO:0000313" key="1">
    <source>
        <dbReference type="EMBL" id="BAP54412.1"/>
    </source>
</evidence>
<protein>
    <recommendedName>
        <fullName evidence="3">VWFA domain-containing protein</fullName>
    </recommendedName>
</protein>